<evidence type="ECO:0000256" key="13">
    <source>
        <dbReference type="SAM" id="Phobius"/>
    </source>
</evidence>
<organism evidence="15 16">
    <name type="scientific">Pseudokineococcus basanitobsidens</name>
    <dbReference type="NCBI Taxonomy" id="1926649"/>
    <lineage>
        <taxon>Bacteria</taxon>
        <taxon>Bacillati</taxon>
        <taxon>Actinomycetota</taxon>
        <taxon>Actinomycetes</taxon>
        <taxon>Kineosporiales</taxon>
        <taxon>Kineosporiaceae</taxon>
        <taxon>Pseudokineococcus</taxon>
    </lineage>
</organism>
<evidence type="ECO:0000256" key="7">
    <source>
        <dbReference type="ARBA" id="ARBA00022989"/>
    </source>
</evidence>
<keyword evidence="5 13" id="KW-0812">Transmembrane</keyword>
<dbReference type="PROSITE" id="PS50035">
    <property type="entry name" value="PLD"/>
    <property type="match status" value="2"/>
</dbReference>
<keyword evidence="7 13" id="KW-1133">Transmembrane helix</keyword>
<dbReference type="NCBIfam" id="TIGR04265">
    <property type="entry name" value="bac_cardiolipin"/>
    <property type="match status" value="1"/>
</dbReference>
<evidence type="ECO:0000256" key="1">
    <source>
        <dbReference type="ARBA" id="ARBA00004651"/>
    </source>
</evidence>
<evidence type="ECO:0000259" key="14">
    <source>
        <dbReference type="PROSITE" id="PS50035"/>
    </source>
</evidence>
<dbReference type="Pfam" id="PF13396">
    <property type="entry name" value="PLDc_N"/>
    <property type="match status" value="1"/>
</dbReference>
<comment type="caution">
    <text evidence="15">The sequence shown here is derived from an EMBL/GenBank/DDBJ whole genome shotgun (WGS) entry which is preliminary data.</text>
</comment>
<evidence type="ECO:0000256" key="8">
    <source>
        <dbReference type="ARBA" id="ARBA00023098"/>
    </source>
</evidence>
<dbReference type="InterPro" id="IPR022924">
    <property type="entry name" value="Cardiolipin_synthase"/>
</dbReference>
<dbReference type="InterPro" id="IPR025202">
    <property type="entry name" value="PLD-like_dom"/>
</dbReference>
<keyword evidence="3" id="KW-0444">Lipid biosynthesis</keyword>
<evidence type="ECO:0000313" key="15">
    <source>
        <dbReference type="EMBL" id="MEJ5943906.1"/>
    </source>
</evidence>
<dbReference type="Gene3D" id="3.30.870.10">
    <property type="entry name" value="Endonuclease Chain A"/>
    <property type="match status" value="2"/>
</dbReference>
<keyword evidence="6" id="KW-0677">Repeat</keyword>
<accession>A0ABU8RFV9</accession>
<evidence type="ECO:0000256" key="2">
    <source>
        <dbReference type="ARBA" id="ARBA00022475"/>
    </source>
</evidence>
<keyword evidence="2" id="KW-1003">Cell membrane</keyword>
<dbReference type="PANTHER" id="PTHR21248">
    <property type="entry name" value="CARDIOLIPIN SYNTHASE"/>
    <property type="match status" value="1"/>
</dbReference>
<evidence type="ECO:0000256" key="12">
    <source>
        <dbReference type="NCBIfam" id="TIGR04265"/>
    </source>
</evidence>
<sequence length="490" mass="55609">MQIDLSQVSLVVATVVAVVDVVIRVVALAVVPRERRPSSAMAWLLLVFFVPSLGVIAFLLIGNPKLPRHRREKQREMNQLIEEAVRASHVADVVAHPWPPWVEGVTALNHRLGAMPLLPGNDAHIIACYEDQVPELAAALDRAQRYVHVEFYIFSCDDATRPFFDAMEKAVARGVEVRVLLDHIGTWRYPGYRQTLAELDRIGARWRLMLPVQPLKGRYQRPDLRNHRKLVVVDGVEAYVGSLNLIDRTYNKRAAIKRGLLWEDLLVRLHGPVVHEVDALFVTDWYSETDEIVAPAADPLPQPVEEKGLHCQVVPSGPGFEGENNLKFFNSLIYGAQRRLSITSPYFVPDESLLTAVTTAAERGVEVELFVGEIGDQVLVFHAQRSYYETLLRAGVRIWLYPPPYILHAKHMSVDEEIAVVGSSNLDIRSFELDLELTLLVLGRQFARELRDVEDDYRAKSRELTLEDWSRRGFWRRTVDDLARLTSAVQ</sequence>
<keyword evidence="8" id="KW-0443">Lipid metabolism</keyword>
<evidence type="ECO:0000256" key="3">
    <source>
        <dbReference type="ARBA" id="ARBA00022516"/>
    </source>
</evidence>
<dbReference type="RefSeq" id="WP_339573297.1">
    <property type="nucleotide sequence ID" value="NZ_JBBIAA010000001.1"/>
</dbReference>
<evidence type="ECO:0000313" key="16">
    <source>
        <dbReference type="Proteomes" id="UP001387100"/>
    </source>
</evidence>
<keyword evidence="4" id="KW-0808">Transferase</keyword>
<dbReference type="Pfam" id="PF13091">
    <property type="entry name" value="PLDc_2"/>
    <property type="match status" value="2"/>
</dbReference>
<gene>
    <name evidence="15" type="primary">cls</name>
    <name evidence="15" type="ORF">WDZ17_01175</name>
</gene>
<name>A0ABU8RFV9_9ACTN</name>
<evidence type="ECO:0000256" key="4">
    <source>
        <dbReference type="ARBA" id="ARBA00022679"/>
    </source>
</evidence>
<keyword evidence="11" id="KW-1208">Phospholipid metabolism</keyword>
<evidence type="ECO:0000256" key="11">
    <source>
        <dbReference type="ARBA" id="ARBA00023264"/>
    </source>
</evidence>
<comment type="subcellular location">
    <subcellularLocation>
        <location evidence="1">Cell membrane</location>
        <topology evidence="1">Multi-pass membrane protein</topology>
    </subcellularLocation>
</comment>
<protein>
    <recommendedName>
        <fullName evidence="12">Cardiolipin synthase</fullName>
        <ecNumber evidence="12">2.7.8.-</ecNumber>
    </recommendedName>
</protein>
<proteinExistence type="predicted"/>
<reference evidence="15 16" key="1">
    <citation type="journal article" date="2017" name="Int. J. Syst. Evol. Microbiol.">
        <title>Pseudokineococcus basanitobsidens sp. nov., isolated from volcanic rock.</title>
        <authorList>
            <person name="Lee D.W."/>
            <person name="Park M.Y."/>
            <person name="Kim J.J."/>
            <person name="Kim B.S."/>
        </authorList>
    </citation>
    <scope>NUCLEOTIDE SEQUENCE [LARGE SCALE GENOMIC DNA]</scope>
    <source>
        <strain evidence="15 16">DSM 103726</strain>
    </source>
</reference>
<dbReference type="EC" id="2.7.8.-" evidence="12"/>
<keyword evidence="10" id="KW-0594">Phospholipid biosynthesis</keyword>
<feature type="domain" description="PLD phosphodiesterase" evidence="14">
    <location>
        <begin position="403"/>
        <end position="430"/>
    </location>
</feature>
<keyword evidence="16" id="KW-1185">Reference proteome</keyword>
<feature type="transmembrane region" description="Helical" evidence="13">
    <location>
        <begin position="43"/>
        <end position="62"/>
    </location>
</feature>
<dbReference type="Proteomes" id="UP001387100">
    <property type="component" value="Unassembled WGS sequence"/>
</dbReference>
<dbReference type="InterPro" id="IPR001736">
    <property type="entry name" value="PLipase_D/transphosphatidylase"/>
</dbReference>
<evidence type="ECO:0000256" key="10">
    <source>
        <dbReference type="ARBA" id="ARBA00023209"/>
    </source>
</evidence>
<dbReference type="EMBL" id="JBBIAA010000001">
    <property type="protein sequence ID" value="MEJ5943906.1"/>
    <property type="molecule type" value="Genomic_DNA"/>
</dbReference>
<dbReference type="SMART" id="SM00155">
    <property type="entry name" value="PLDc"/>
    <property type="match status" value="2"/>
</dbReference>
<evidence type="ECO:0000256" key="5">
    <source>
        <dbReference type="ARBA" id="ARBA00022692"/>
    </source>
</evidence>
<dbReference type="PANTHER" id="PTHR21248:SF22">
    <property type="entry name" value="PHOSPHOLIPASE D"/>
    <property type="match status" value="1"/>
</dbReference>
<dbReference type="SUPFAM" id="SSF56024">
    <property type="entry name" value="Phospholipase D/nuclease"/>
    <property type="match status" value="2"/>
</dbReference>
<evidence type="ECO:0000256" key="6">
    <source>
        <dbReference type="ARBA" id="ARBA00022737"/>
    </source>
</evidence>
<evidence type="ECO:0000256" key="9">
    <source>
        <dbReference type="ARBA" id="ARBA00023136"/>
    </source>
</evidence>
<feature type="transmembrane region" description="Helical" evidence="13">
    <location>
        <begin position="6"/>
        <end position="31"/>
    </location>
</feature>
<keyword evidence="9 13" id="KW-0472">Membrane</keyword>
<feature type="domain" description="PLD phosphodiesterase" evidence="14">
    <location>
        <begin position="222"/>
        <end position="249"/>
    </location>
</feature>
<dbReference type="InterPro" id="IPR027379">
    <property type="entry name" value="CLS_N"/>
</dbReference>